<dbReference type="AlphaFoldDB" id="A0A0E9LTC7"/>
<keyword evidence="2" id="KW-1185">Reference proteome</keyword>
<dbReference type="InterPro" id="IPR011990">
    <property type="entry name" value="TPR-like_helical_dom_sf"/>
</dbReference>
<dbReference type="Proteomes" id="UP000032900">
    <property type="component" value="Unassembled WGS sequence"/>
</dbReference>
<accession>A0A0E9LTC7</accession>
<dbReference type="SUPFAM" id="SSF48452">
    <property type="entry name" value="TPR-like"/>
    <property type="match status" value="1"/>
</dbReference>
<evidence type="ECO:0000313" key="2">
    <source>
        <dbReference type="Proteomes" id="UP000032900"/>
    </source>
</evidence>
<organism evidence="1 2">
    <name type="scientific">Geofilum rubicundum JCM 15548</name>
    <dbReference type="NCBI Taxonomy" id="1236989"/>
    <lineage>
        <taxon>Bacteria</taxon>
        <taxon>Pseudomonadati</taxon>
        <taxon>Bacteroidota</taxon>
        <taxon>Bacteroidia</taxon>
        <taxon>Marinilabiliales</taxon>
        <taxon>Marinilabiliaceae</taxon>
        <taxon>Geofilum</taxon>
    </lineage>
</organism>
<dbReference type="STRING" id="1236989.JCM15548_1987"/>
<dbReference type="Gene3D" id="1.25.40.390">
    <property type="match status" value="1"/>
</dbReference>
<comment type="caution">
    <text evidence="1">The sequence shown here is derived from an EMBL/GenBank/DDBJ whole genome shotgun (WGS) entry which is preliminary data.</text>
</comment>
<reference evidence="1 2" key="1">
    <citation type="journal article" date="2015" name="Microbes Environ.">
        <title>Distribution and evolution of nitrogen fixation genes in the phylum bacteroidetes.</title>
        <authorList>
            <person name="Inoue J."/>
            <person name="Oshima K."/>
            <person name="Suda W."/>
            <person name="Sakamoto M."/>
            <person name="Iino T."/>
            <person name="Noda S."/>
            <person name="Hongoh Y."/>
            <person name="Hattori M."/>
            <person name="Ohkuma M."/>
        </authorList>
    </citation>
    <scope>NUCLEOTIDE SEQUENCE [LARGE SCALE GENOMIC DNA]</scope>
    <source>
        <strain evidence="1">JCM 15548</strain>
    </source>
</reference>
<gene>
    <name evidence="1" type="ORF">JCM15548_1987</name>
</gene>
<evidence type="ECO:0008006" key="3">
    <source>
        <dbReference type="Google" id="ProtNLM"/>
    </source>
</evidence>
<protein>
    <recommendedName>
        <fullName evidence="3">RagB/SusD family nutrient uptake outer membrane protein</fullName>
    </recommendedName>
</protein>
<sequence>MMSVSACTDYLDKAPESVIAEEDAFKNFRNFQGFVERMYHLTPDVAKHFWVSSFNWGEDEVITIGNGEYLMGYSIDRGNYRDYIGKGDSFLDRNWSAGGDRFQKAIWGGSWHGIRTANLGLEAWLMV</sequence>
<proteinExistence type="predicted"/>
<dbReference type="EMBL" id="BAZW01000005">
    <property type="protein sequence ID" value="GAO28852.1"/>
    <property type="molecule type" value="Genomic_DNA"/>
</dbReference>
<name>A0A0E9LTC7_9BACT</name>
<evidence type="ECO:0000313" key="1">
    <source>
        <dbReference type="EMBL" id="GAO28852.1"/>
    </source>
</evidence>